<reference evidence="1" key="1">
    <citation type="journal article" date="2014" name="Int. J. Syst. Evol. Microbiol.">
        <title>Complete genome sequence of Corynebacterium casei LMG S-19264T (=DSM 44701T), isolated from a smear-ripened cheese.</title>
        <authorList>
            <consortium name="US DOE Joint Genome Institute (JGI-PGF)"/>
            <person name="Walter F."/>
            <person name="Albersmeier A."/>
            <person name="Kalinowski J."/>
            <person name="Ruckert C."/>
        </authorList>
    </citation>
    <scope>NUCLEOTIDE SEQUENCE</scope>
    <source>
        <strain evidence="1">CGMCC 1.15254</strain>
    </source>
</reference>
<evidence type="ECO:0000313" key="1">
    <source>
        <dbReference type="EMBL" id="GGF55513.1"/>
    </source>
</evidence>
<dbReference type="CDD" id="cd00586">
    <property type="entry name" value="4HBT"/>
    <property type="match status" value="1"/>
</dbReference>
<reference evidence="1" key="2">
    <citation type="submission" date="2020-09" db="EMBL/GenBank/DDBJ databases">
        <authorList>
            <person name="Sun Q."/>
            <person name="Zhou Y."/>
        </authorList>
    </citation>
    <scope>NUCLEOTIDE SEQUENCE</scope>
    <source>
        <strain evidence="1">CGMCC 1.15254</strain>
    </source>
</reference>
<dbReference type="Proteomes" id="UP000632498">
    <property type="component" value="Unassembled WGS sequence"/>
</dbReference>
<organism evidence="1 2">
    <name type="scientific">Terasakiella brassicae</name>
    <dbReference type="NCBI Taxonomy" id="1634917"/>
    <lineage>
        <taxon>Bacteria</taxon>
        <taxon>Pseudomonadati</taxon>
        <taxon>Pseudomonadota</taxon>
        <taxon>Alphaproteobacteria</taxon>
        <taxon>Rhodospirillales</taxon>
        <taxon>Terasakiellaceae</taxon>
        <taxon>Terasakiella</taxon>
    </lineage>
</organism>
<dbReference type="PANTHER" id="PTHR12475">
    <property type="match status" value="1"/>
</dbReference>
<proteinExistence type="predicted"/>
<name>A0A917F7Z6_9PROT</name>
<dbReference type="InterPro" id="IPR029069">
    <property type="entry name" value="HotDog_dom_sf"/>
</dbReference>
<dbReference type="RefSeq" id="WP_188661453.1">
    <property type="nucleotide sequence ID" value="NZ_BMHV01000003.1"/>
</dbReference>
<dbReference type="Gene3D" id="3.10.129.10">
    <property type="entry name" value="Hotdog Thioesterase"/>
    <property type="match status" value="1"/>
</dbReference>
<dbReference type="SUPFAM" id="SSF54637">
    <property type="entry name" value="Thioesterase/thiol ester dehydrase-isomerase"/>
    <property type="match status" value="1"/>
</dbReference>
<dbReference type="PANTHER" id="PTHR12475:SF4">
    <property type="entry name" value="PROTEIN THEM6"/>
    <property type="match status" value="1"/>
</dbReference>
<dbReference type="InterPro" id="IPR051490">
    <property type="entry name" value="THEM6_lcsJ_thioesterase"/>
</dbReference>
<comment type="caution">
    <text evidence="1">The sequence shown here is derived from an EMBL/GenBank/DDBJ whole genome shotgun (WGS) entry which is preliminary data.</text>
</comment>
<dbReference type="EMBL" id="BMHV01000003">
    <property type="protein sequence ID" value="GGF55513.1"/>
    <property type="molecule type" value="Genomic_DNA"/>
</dbReference>
<accession>A0A917F7Z6</accession>
<protein>
    <submittedName>
        <fullName evidence="1">Thioesterase</fullName>
    </submittedName>
</protein>
<keyword evidence="2" id="KW-1185">Reference proteome</keyword>
<sequence>MNIHLRMTKVFMAAFLRRTPSVNALEPFTVNMRVWPMDLDFNLHKNNGRYLSCMDIGRMDLAFRAGLHRPMFKYKWMPLLGSSTIRYFKSLRPFQKFDLVTRIAGWDEKWVFIEQKFISKGHVYAVGTVKVLFRGADGNVPTKTLLHYAGINDESPVLPQWIADWHSADQALGKYIPKQ</sequence>
<dbReference type="AlphaFoldDB" id="A0A917F7Z6"/>
<evidence type="ECO:0000313" key="2">
    <source>
        <dbReference type="Proteomes" id="UP000632498"/>
    </source>
</evidence>
<dbReference type="Pfam" id="PF13279">
    <property type="entry name" value="4HBT_2"/>
    <property type="match status" value="1"/>
</dbReference>
<gene>
    <name evidence="1" type="ORF">GCM10011332_06140</name>
</gene>